<reference evidence="1 2" key="1">
    <citation type="journal article" date="2015" name="Nature">
        <title>rRNA introns, odd ribosomes, and small enigmatic genomes across a large radiation of phyla.</title>
        <authorList>
            <person name="Brown C.T."/>
            <person name="Hug L.A."/>
            <person name="Thomas B.C."/>
            <person name="Sharon I."/>
            <person name="Castelle C.J."/>
            <person name="Singh A."/>
            <person name="Wilkins M.J."/>
            <person name="Williams K.H."/>
            <person name="Banfield J.F."/>
        </authorList>
    </citation>
    <scope>NUCLEOTIDE SEQUENCE [LARGE SCALE GENOMIC DNA]</scope>
</reference>
<sequence length="254" mass="28216">MRRVEGLNSILIGSLLAGCSVVKPPEIRSIEITSTAPGRELGVTVKGFGQKFSAEIQKGARQWHDKYECIKDITVMPLLDLPDDLEELLTSDTTEMAIPGEIFISPDATDPNDIVRHAMTHACVPKEETVLPEPLLFSGGLIIGYHGLSIKVHLNSGEETYFRLFEEGMAERNAAGLGDYQVENQRYFDIGKLTLQLFPLTNTLADEYAENNDVPGFVRAVLRLPQDAEVTSEDIERVMQAYQRVWDTGFDSGK</sequence>
<organism evidence="1 2">
    <name type="scientific">Candidatus Woesebacteria bacterium GW2011_GWA1_39_12</name>
    <dbReference type="NCBI Taxonomy" id="1618549"/>
    <lineage>
        <taxon>Bacteria</taxon>
        <taxon>Candidatus Woeseibacteriota</taxon>
    </lineage>
</organism>
<dbReference type="AlphaFoldDB" id="A0A0G0M2W1"/>
<proteinExistence type="predicted"/>
<dbReference type="PROSITE" id="PS51257">
    <property type="entry name" value="PROKAR_LIPOPROTEIN"/>
    <property type="match status" value="1"/>
</dbReference>
<dbReference type="Proteomes" id="UP000034325">
    <property type="component" value="Unassembled WGS sequence"/>
</dbReference>
<name>A0A0G0M2W1_9BACT</name>
<dbReference type="EMBL" id="LBWA01000002">
    <property type="protein sequence ID" value="KKQ98543.1"/>
    <property type="molecule type" value="Genomic_DNA"/>
</dbReference>
<gene>
    <name evidence="1" type="ORF">UT23_C0002G0043</name>
</gene>
<protein>
    <submittedName>
        <fullName evidence="1">Uncharacterized protein</fullName>
    </submittedName>
</protein>
<comment type="caution">
    <text evidence="1">The sequence shown here is derived from an EMBL/GenBank/DDBJ whole genome shotgun (WGS) entry which is preliminary data.</text>
</comment>
<accession>A0A0G0M2W1</accession>
<evidence type="ECO:0000313" key="2">
    <source>
        <dbReference type="Proteomes" id="UP000034325"/>
    </source>
</evidence>
<evidence type="ECO:0000313" key="1">
    <source>
        <dbReference type="EMBL" id="KKQ98543.1"/>
    </source>
</evidence>